<accession>A0ABT8DKL7</accession>
<dbReference type="Proteomes" id="UP001228044">
    <property type="component" value="Unassembled WGS sequence"/>
</dbReference>
<dbReference type="RefSeq" id="WP_290357281.1">
    <property type="nucleotide sequence ID" value="NZ_JAUHHC010000001.1"/>
</dbReference>
<dbReference type="EMBL" id="JAUHHC010000001">
    <property type="protein sequence ID" value="MDN3918956.1"/>
    <property type="molecule type" value="Genomic_DNA"/>
</dbReference>
<keyword evidence="2" id="KW-1185">Reference proteome</keyword>
<reference evidence="1 2" key="1">
    <citation type="submission" date="2023-06" db="EMBL/GenBank/DDBJ databases">
        <title>Pelomonas sp. PFR6 16S ribosomal RNA gene Genome sequencing and assembly.</title>
        <authorList>
            <person name="Woo H."/>
        </authorList>
    </citation>
    <scope>NUCLEOTIDE SEQUENCE [LARGE SCALE GENOMIC DNA]</scope>
    <source>
        <strain evidence="1 2">PFR6</strain>
    </source>
</reference>
<evidence type="ECO:0000313" key="1">
    <source>
        <dbReference type="EMBL" id="MDN3918956.1"/>
    </source>
</evidence>
<organism evidence="1 2">
    <name type="scientific">Roseateles violae</name>
    <dbReference type="NCBI Taxonomy" id="3058042"/>
    <lineage>
        <taxon>Bacteria</taxon>
        <taxon>Pseudomonadati</taxon>
        <taxon>Pseudomonadota</taxon>
        <taxon>Betaproteobacteria</taxon>
        <taxon>Burkholderiales</taxon>
        <taxon>Sphaerotilaceae</taxon>
        <taxon>Roseateles</taxon>
    </lineage>
</organism>
<gene>
    <name evidence="1" type="ORF">QWJ38_01570</name>
</gene>
<proteinExistence type="predicted"/>
<protein>
    <submittedName>
        <fullName evidence="1">Uncharacterized protein</fullName>
    </submittedName>
</protein>
<name>A0ABT8DKL7_9BURK</name>
<evidence type="ECO:0000313" key="2">
    <source>
        <dbReference type="Proteomes" id="UP001228044"/>
    </source>
</evidence>
<sequence length="173" mass="18459">MEDLAQLRMDRALAAVHRDQQIPELAFALVEDDVVVAIEAVSADRVGPEVGLDVVPVEARAADRDRDAAPGQGRLRGRGQLAHMAVQAVVVIEEAVADVHRARRPLGAQAGDLGLACSAGRPQQHQHRDQAEADAADQALAHRHTGLLVTAARIVAAAGFVYRCRRPLGDLRA</sequence>
<comment type="caution">
    <text evidence="1">The sequence shown here is derived from an EMBL/GenBank/DDBJ whole genome shotgun (WGS) entry which is preliminary data.</text>
</comment>